<evidence type="ECO:0000313" key="4">
    <source>
        <dbReference type="Proteomes" id="UP001596978"/>
    </source>
</evidence>
<feature type="domain" description="Putative auto-transporter adhesin head GIN" evidence="2">
    <location>
        <begin position="58"/>
        <end position="241"/>
    </location>
</feature>
<dbReference type="EMBL" id="JBHTJH010000004">
    <property type="protein sequence ID" value="MFD0861647.1"/>
    <property type="molecule type" value="Genomic_DNA"/>
</dbReference>
<protein>
    <submittedName>
        <fullName evidence="3">Head GIN domain-containing protein</fullName>
    </submittedName>
</protein>
<dbReference type="PANTHER" id="PTHR39200:SF1">
    <property type="entry name" value="AUTO-TRANSPORTER ADHESIN HEAD GIN DOMAIN-CONTAINING PROTEIN-RELATED"/>
    <property type="match status" value="1"/>
</dbReference>
<dbReference type="Pfam" id="PF10988">
    <property type="entry name" value="DUF2807"/>
    <property type="match status" value="1"/>
</dbReference>
<accession>A0ABW3CXS3</accession>
<reference evidence="4" key="1">
    <citation type="journal article" date="2019" name="Int. J. Syst. Evol. Microbiol.">
        <title>The Global Catalogue of Microorganisms (GCM) 10K type strain sequencing project: providing services to taxonomists for standard genome sequencing and annotation.</title>
        <authorList>
            <consortium name="The Broad Institute Genomics Platform"/>
            <consortium name="The Broad Institute Genome Sequencing Center for Infectious Disease"/>
            <person name="Wu L."/>
            <person name="Ma J."/>
        </authorList>
    </citation>
    <scope>NUCLEOTIDE SEQUENCE [LARGE SCALE GENOMIC DNA]</scope>
    <source>
        <strain evidence="4">CCUG 62952</strain>
    </source>
</reference>
<dbReference type="PANTHER" id="PTHR39200">
    <property type="entry name" value="HYPOTHETICAL EXPORTED PROTEIN"/>
    <property type="match status" value="1"/>
</dbReference>
<gene>
    <name evidence="3" type="ORF">ACFQ1M_05480</name>
</gene>
<proteinExistence type="predicted"/>
<comment type="caution">
    <text evidence="3">The sequence shown here is derived from an EMBL/GenBank/DDBJ whole genome shotgun (WGS) entry which is preliminary data.</text>
</comment>
<organism evidence="3 4">
    <name type="scientific">Sungkyunkwania multivorans</name>
    <dbReference type="NCBI Taxonomy" id="1173618"/>
    <lineage>
        <taxon>Bacteria</taxon>
        <taxon>Pseudomonadati</taxon>
        <taxon>Bacteroidota</taxon>
        <taxon>Flavobacteriia</taxon>
        <taxon>Flavobacteriales</taxon>
        <taxon>Flavobacteriaceae</taxon>
        <taxon>Sungkyunkwania</taxon>
    </lineage>
</organism>
<name>A0ABW3CXS3_9FLAO</name>
<keyword evidence="4" id="KW-1185">Reference proteome</keyword>
<feature type="region of interest" description="Disordered" evidence="1">
    <location>
        <begin position="235"/>
        <end position="257"/>
    </location>
</feature>
<evidence type="ECO:0000259" key="2">
    <source>
        <dbReference type="Pfam" id="PF10988"/>
    </source>
</evidence>
<sequence length="257" mass="26908">MSRNLELRINRRSLVNKAFSTLFIGLLTISAANAQWWGGKKIKGNGKVVTETRNVGSYDKVAVAGSFDVELVAGNEGKLTLKGEENLLEYIVTEVDGDKLKIKTEKGINIQPSRNTVLLITVPFKDISMVSLAGSGDVVGKSRIKADNFKTSLSGSGDVSLEVDANEVKANLAGSGDIELSGTANSVDISLAGSGDIDAYGLKSKTAEVSVSGSGDVNVYCSEAIKARVVGSGDISYRGNPEKQDTKAVGSGDISSN</sequence>
<evidence type="ECO:0000256" key="1">
    <source>
        <dbReference type="SAM" id="MobiDB-lite"/>
    </source>
</evidence>
<dbReference type="Proteomes" id="UP001596978">
    <property type="component" value="Unassembled WGS sequence"/>
</dbReference>
<dbReference type="Gene3D" id="2.160.20.120">
    <property type="match status" value="1"/>
</dbReference>
<evidence type="ECO:0000313" key="3">
    <source>
        <dbReference type="EMBL" id="MFD0861647.1"/>
    </source>
</evidence>
<dbReference type="InterPro" id="IPR021255">
    <property type="entry name" value="DUF2807"/>
</dbReference>